<organism evidence="2 3">
    <name type="scientific">Arabis alpina</name>
    <name type="common">Alpine rock-cress</name>
    <dbReference type="NCBI Taxonomy" id="50452"/>
    <lineage>
        <taxon>Eukaryota</taxon>
        <taxon>Viridiplantae</taxon>
        <taxon>Streptophyta</taxon>
        <taxon>Embryophyta</taxon>
        <taxon>Tracheophyta</taxon>
        <taxon>Spermatophyta</taxon>
        <taxon>Magnoliopsida</taxon>
        <taxon>eudicotyledons</taxon>
        <taxon>Gunneridae</taxon>
        <taxon>Pentapetalae</taxon>
        <taxon>rosids</taxon>
        <taxon>malvids</taxon>
        <taxon>Brassicales</taxon>
        <taxon>Brassicaceae</taxon>
        <taxon>Arabideae</taxon>
        <taxon>Arabis</taxon>
    </lineage>
</organism>
<evidence type="ECO:0000313" key="2">
    <source>
        <dbReference type="EMBL" id="KFK30960.1"/>
    </source>
</evidence>
<name>A0A087GM58_ARAAL</name>
<dbReference type="Gramene" id="KFK30960">
    <property type="protein sequence ID" value="KFK30960"/>
    <property type="gene ID" value="AALP_AA6G049700"/>
</dbReference>
<sequence length="57" mass="6216">MTTTNDLSSISEFSIPVEEKEGEEAFVTDGDAIDDSSSFLHSDLFPVCIMGSTQKKK</sequence>
<keyword evidence="3" id="KW-1185">Reference proteome</keyword>
<gene>
    <name evidence="2" type="ordered locus">AALP_Aa6g049700</name>
</gene>
<evidence type="ECO:0000313" key="3">
    <source>
        <dbReference type="Proteomes" id="UP000029120"/>
    </source>
</evidence>
<dbReference type="EMBL" id="CM002874">
    <property type="protein sequence ID" value="KFK30960.1"/>
    <property type="molecule type" value="Genomic_DNA"/>
</dbReference>
<dbReference type="AlphaFoldDB" id="A0A087GM58"/>
<feature type="compositionally biased region" description="Polar residues" evidence="1">
    <location>
        <begin position="1"/>
        <end position="12"/>
    </location>
</feature>
<proteinExistence type="predicted"/>
<feature type="region of interest" description="Disordered" evidence="1">
    <location>
        <begin position="1"/>
        <end position="21"/>
    </location>
</feature>
<protein>
    <submittedName>
        <fullName evidence="2">Uncharacterized protein</fullName>
    </submittedName>
</protein>
<accession>A0A087GM58</accession>
<reference evidence="3" key="1">
    <citation type="journal article" date="2015" name="Nat. Plants">
        <title>Genome expansion of Arabis alpina linked with retrotransposition and reduced symmetric DNA methylation.</title>
        <authorList>
            <person name="Willing E.M."/>
            <person name="Rawat V."/>
            <person name="Mandakova T."/>
            <person name="Maumus F."/>
            <person name="James G.V."/>
            <person name="Nordstroem K.J."/>
            <person name="Becker C."/>
            <person name="Warthmann N."/>
            <person name="Chica C."/>
            <person name="Szarzynska B."/>
            <person name="Zytnicki M."/>
            <person name="Albani M.C."/>
            <person name="Kiefer C."/>
            <person name="Bergonzi S."/>
            <person name="Castaings L."/>
            <person name="Mateos J.L."/>
            <person name="Berns M.C."/>
            <person name="Bujdoso N."/>
            <person name="Piofczyk T."/>
            <person name="de Lorenzo L."/>
            <person name="Barrero-Sicilia C."/>
            <person name="Mateos I."/>
            <person name="Piednoel M."/>
            <person name="Hagmann J."/>
            <person name="Chen-Min-Tao R."/>
            <person name="Iglesias-Fernandez R."/>
            <person name="Schuster S.C."/>
            <person name="Alonso-Blanco C."/>
            <person name="Roudier F."/>
            <person name="Carbonero P."/>
            <person name="Paz-Ares J."/>
            <person name="Davis S.J."/>
            <person name="Pecinka A."/>
            <person name="Quesneville H."/>
            <person name="Colot V."/>
            <person name="Lysak M.A."/>
            <person name="Weigel D."/>
            <person name="Coupland G."/>
            <person name="Schneeberger K."/>
        </authorList>
    </citation>
    <scope>NUCLEOTIDE SEQUENCE [LARGE SCALE GENOMIC DNA]</scope>
    <source>
        <strain evidence="3">cv. Pajares</strain>
    </source>
</reference>
<evidence type="ECO:0000256" key="1">
    <source>
        <dbReference type="SAM" id="MobiDB-lite"/>
    </source>
</evidence>
<dbReference type="Proteomes" id="UP000029120">
    <property type="component" value="Chromosome 6"/>
</dbReference>